<evidence type="ECO:0000313" key="9">
    <source>
        <dbReference type="Proteomes" id="UP001177023"/>
    </source>
</evidence>
<proteinExistence type="predicted"/>
<evidence type="ECO:0000256" key="5">
    <source>
        <dbReference type="ARBA" id="ARBA00023136"/>
    </source>
</evidence>
<dbReference type="Proteomes" id="UP001177023">
    <property type="component" value="Unassembled WGS sequence"/>
</dbReference>
<dbReference type="GO" id="GO:0015137">
    <property type="term" value="F:citrate transmembrane transporter activity"/>
    <property type="evidence" value="ECO:0007669"/>
    <property type="project" value="TreeGrafter"/>
</dbReference>
<evidence type="ECO:0000256" key="6">
    <source>
        <dbReference type="SAM" id="Phobius"/>
    </source>
</evidence>
<dbReference type="PANTHER" id="PTHR10283">
    <property type="entry name" value="SOLUTE CARRIER FAMILY 13 MEMBER"/>
    <property type="match status" value="1"/>
</dbReference>
<comment type="subcellular location">
    <subcellularLocation>
        <location evidence="1">Membrane</location>
        <topology evidence="1">Multi-pass membrane protein</topology>
    </subcellularLocation>
</comment>
<feature type="transmembrane region" description="Helical" evidence="6">
    <location>
        <begin position="337"/>
        <end position="356"/>
    </location>
</feature>
<dbReference type="EMBL" id="CATQJA010002662">
    <property type="protein sequence ID" value="CAJ0581212.1"/>
    <property type="molecule type" value="Genomic_DNA"/>
</dbReference>
<evidence type="ECO:0000256" key="4">
    <source>
        <dbReference type="ARBA" id="ARBA00022989"/>
    </source>
</evidence>
<feature type="non-terminal residue" evidence="8">
    <location>
        <position position="357"/>
    </location>
</feature>
<keyword evidence="3 6" id="KW-0812">Transmembrane</keyword>
<protein>
    <recommendedName>
        <fullName evidence="7">Citrate transporter-like domain-containing protein</fullName>
    </recommendedName>
</protein>
<dbReference type="GO" id="GO:0005886">
    <property type="term" value="C:plasma membrane"/>
    <property type="evidence" value="ECO:0007669"/>
    <property type="project" value="TreeGrafter"/>
</dbReference>
<reference evidence="8" key="1">
    <citation type="submission" date="2023-06" db="EMBL/GenBank/DDBJ databases">
        <authorList>
            <person name="Delattre M."/>
        </authorList>
    </citation>
    <scope>NUCLEOTIDE SEQUENCE</scope>
    <source>
        <strain evidence="8">AF72</strain>
    </source>
</reference>
<accession>A0AA36D515</accession>
<feature type="transmembrane region" description="Helical" evidence="6">
    <location>
        <begin position="9"/>
        <end position="26"/>
    </location>
</feature>
<keyword evidence="4 6" id="KW-1133">Transmembrane helix</keyword>
<sequence length="357" mass="40828">MAWDQAAKIEFNCLFAIGLMSLYWIMETVPLPITSLLPVFLFPLLGIAKAEDIAKTYTNDTTMILFVSLIMGIAVEETHLHYRVALKLLTKVGTRPPILLMGFMLTTSFISFFVSDSATTAIMIPIAVAILKAMVKNVDVHGYYSSIPSLQLTYLKWCQFAIPPMFVYLLAAYLILICYFIGPKTLLCFFRSQSEEEKKASKDIENSVLDSYNRLGNIKSSEMSVIILFLILILTWVFRAPGFMRGWADFHSDPEMFTDASSGIVIVFLLFICPRNFPVFWKSYKNDKVRTEDIEVDEIRVSSVDADGGDFHPDPPPPKEPSTILTWEITVLREVNYLRWWLVWCLVLKIIILCFYR</sequence>
<keyword evidence="2" id="KW-0813">Transport</keyword>
<dbReference type="AlphaFoldDB" id="A0AA36D515"/>
<evidence type="ECO:0000259" key="7">
    <source>
        <dbReference type="Pfam" id="PF03600"/>
    </source>
</evidence>
<feature type="transmembrane region" description="Helical" evidence="6">
    <location>
        <begin position="223"/>
        <end position="244"/>
    </location>
</feature>
<name>A0AA36D515_9BILA</name>
<dbReference type="InterPro" id="IPR004680">
    <property type="entry name" value="Cit_transptr-like_dom"/>
</dbReference>
<evidence type="ECO:0000256" key="2">
    <source>
        <dbReference type="ARBA" id="ARBA00022448"/>
    </source>
</evidence>
<gene>
    <name evidence="8" type="ORF">MSPICULIGERA_LOCUS19378</name>
</gene>
<feature type="domain" description="Citrate transporter-like" evidence="7">
    <location>
        <begin position="22"/>
        <end position="238"/>
    </location>
</feature>
<feature type="transmembrane region" description="Helical" evidence="6">
    <location>
        <begin position="160"/>
        <end position="182"/>
    </location>
</feature>
<comment type="caution">
    <text evidence="8">The sequence shown here is derived from an EMBL/GenBank/DDBJ whole genome shotgun (WGS) entry which is preliminary data.</text>
</comment>
<evidence type="ECO:0000256" key="1">
    <source>
        <dbReference type="ARBA" id="ARBA00004141"/>
    </source>
</evidence>
<feature type="transmembrane region" description="Helical" evidence="6">
    <location>
        <begin position="32"/>
        <end position="50"/>
    </location>
</feature>
<evidence type="ECO:0000256" key="3">
    <source>
        <dbReference type="ARBA" id="ARBA00022692"/>
    </source>
</evidence>
<dbReference type="GO" id="GO:0015141">
    <property type="term" value="F:succinate transmembrane transporter activity"/>
    <property type="evidence" value="ECO:0007669"/>
    <property type="project" value="TreeGrafter"/>
</dbReference>
<dbReference type="Pfam" id="PF03600">
    <property type="entry name" value="CitMHS"/>
    <property type="match status" value="1"/>
</dbReference>
<keyword evidence="5 6" id="KW-0472">Membrane</keyword>
<feature type="transmembrane region" description="Helical" evidence="6">
    <location>
        <begin position="256"/>
        <end position="277"/>
    </location>
</feature>
<feature type="transmembrane region" description="Helical" evidence="6">
    <location>
        <begin position="102"/>
        <end position="131"/>
    </location>
</feature>
<dbReference type="PANTHER" id="PTHR10283:SF84">
    <property type="entry name" value="SODIUM-DEPENDENT HIGH-AFFINITY DICARBOXYLATE TRANSPORTER 2"/>
    <property type="match status" value="1"/>
</dbReference>
<keyword evidence="9" id="KW-1185">Reference proteome</keyword>
<evidence type="ECO:0000313" key="8">
    <source>
        <dbReference type="EMBL" id="CAJ0581212.1"/>
    </source>
</evidence>
<organism evidence="8 9">
    <name type="scientific">Mesorhabditis spiculigera</name>
    <dbReference type="NCBI Taxonomy" id="96644"/>
    <lineage>
        <taxon>Eukaryota</taxon>
        <taxon>Metazoa</taxon>
        <taxon>Ecdysozoa</taxon>
        <taxon>Nematoda</taxon>
        <taxon>Chromadorea</taxon>
        <taxon>Rhabditida</taxon>
        <taxon>Rhabditina</taxon>
        <taxon>Rhabditomorpha</taxon>
        <taxon>Rhabditoidea</taxon>
        <taxon>Rhabditidae</taxon>
        <taxon>Mesorhabditinae</taxon>
        <taxon>Mesorhabditis</taxon>
    </lineage>
</organism>